<comment type="caution">
    <text evidence="1">The sequence shown here is derived from an EMBL/GenBank/DDBJ whole genome shotgun (WGS) entry which is preliminary data.</text>
</comment>
<dbReference type="Proteomes" id="UP001638806">
    <property type="component" value="Unassembled WGS sequence"/>
</dbReference>
<gene>
    <name evidence="1" type="ORF">ACCO45_011071</name>
</gene>
<accession>A0ACC4DJK9</accession>
<evidence type="ECO:0000313" key="2">
    <source>
        <dbReference type="Proteomes" id="UP001638806"/>
    </source>
</evidence>
<sequence>MQVGKARMLSRELNWGSAGERLSGWLATLDPGEEPVKRKCGSGRVKRDPYNPDWAGRKAGGVWLNWQRPPTGHPRPPPGLRDSGPAAGQPWRRRARLRQVEVSSQELQQLVPHLQRPAVPCRHRVTGGPTEALAGRRPLVAMAFSWALWPVEPQYDQAPLAVRPQHLVGWPRVVLSRVRGSAKAL</sequence>
<proteinExistence type="predicted"/>
<evidence type="ECO:0000313" key="1">
    <source>
        <dbReference type="EMBL" id="KAL3955508.1"/>
    </source>
</evidence>
<organism evidence="1 2">
    <name type="scientific">Purpureocillium lilacinum</name>
    <name type="common">Paecilomyces lilacinus</name>
    <dbReference type="NCBI Taxonomy" id="33203"/>
    <lineage>
        <taxon>Eukaryota</taxon>
        <taxon>Fungi</taxon>
        <taxon>Dikarya</taxon>
        <taxon>Ascomycota</taxon>
        <taxon>Pezizomycotina</taxon>
        <taxon>Sordariomycetes</taxon>
        <taxon>Hypocreomycetidae</taxon>
        <taxon>Hypocreales</taxon>
        <taxon>Ophiocordycipitaceae</taxon>
        <taxon>Purpureocillium</taxon>
    </lineage>
</organism>
<reference evidence="1" key="1">
    <citation type="submission" date="2024-12" db="EMBL/GenBank/DDBJ databases">
        <title>Comparative genomics and development of molecular markers within Purpureocillium lilacinum and among Purpureocillium species.</title>
        <authorList>
            <person name="Yeh Z.-Y."/>
            <person name="Ni N.-T."/>
            <person name="Lo P.-H."/>
            <person name="Mushyakhwo K."/>
            <person name="Lin C.-F."/>
            <person name="Nai Y.-S."/>
        </authorList>
    </citation>
    <scope>NUCLEOTIDE SEQUENCE</scope>
    <source>
        <strain evidence="1">NCHU-NPUST-175</strain>
    </source>
</reference>
<keyword evidence="2" id="KW-1185">Reference proteome</keyword>
<name>A0ACC4DJK9_PURLI</name>
<dbReference type="EMBL" id="JBGNUJ010000010">
    <property type="protein sequence ID" value="KAL3955508.1"/>
    <property type="molecule type" value="Genomic_DNA"/>
</dbReference>
<protein>
    <submittedName>
        <fullName evidence="1">Uncharacterized protein</fullName>
    </submittedName>
</protein>